<comment type="subcellular location">
    <subcellularLocation>
        <location evidence="2">Cell membrane</location>
        <topology evidence="2">Multi-pass membrane protein</topology>
    </subcellularLocation>
</comment>
<dbReference type="InterPro" id="IPR003594">
    <property type="entry name" value="HATPase_dom"/>
</dbReference>
<dbReference type="CDD" id="cd00082">
    <property type="entry name" value="HisKA"/>
    <property type="match status" value="1"/>
</dbReference>
<evidence type="ECO:0000259" key="20">
    <source>
        <dbReference type="PROSITE" id="PS50894"/>
    </source>
</evidence>
<dbReference type="Pfam" id="PF13426">
    <property type="entry name" value="PAS_9"/>
    <property type="match status" value="1"/>
</dbReference>
<accession>A0ABS4SNS8</accession>
<dbReference type="NCBIfam" id="TIGR00229">
    <property type="entry name" value="sensory_box"/>
    <property type="match status" value="2"/>
</dbReference>
<keyword evidence="11 15" id="KW-0472">Membrane</keyword>
<evidence type="ECO:0000256" key="7">
    <source>
        <dbReference type="ARBA" id="ARBA00022741"/>
    </source>
</evidence>
<dbReference type="Pfam" id="PF00072">
    <property type="entry name" value="Response_reg"/>
    <property type="match status" value="1"/>
</dbReference>
<dbReference type="SUPFAM" id="SSF55785">
    <property type="entry name" value="PYP-like sensor domain (PAS domain)"/>
    <property type="match status" value="4"/>
</dbReference>
<dbReference type="Gene3D" id="1.20.120.160">
    <property type="entry name" value="HPT domain"/>
    <property type="match status" value="1"/>
</dbReference>
<dbReference type="PROSITE" id="PS50113">
    <property type="entry name" value="PAC"/>
    <property type="match status" value="1"/>
</dbReference>
<feature type="domain" description="Response regulatory" evidence="17">
    <location>
        <begin position="905"/>
        <end position="1022"/>
    </location>
</feature>
<dbReference type="InterPro" id="IPR013655">
    <property type="entry name" value="PAS_fold_3"/>
</dbReference>
<keyword evidence="4" id="KW-1003">Cell membrane</keyword>
<dbReference type="InterPro" id="IPR008207">
    <property type="entry name" value="Sig_transdc_His_kin_Hpt_dom"/>
</dbReference>
<dbReference type="InterPro" id="IPR036097">
    <property type="entry name" value="HisK_dim/P_sf"/>
</dbReference>
<keyword evidence="6 15" id="KW-0812">Transmembrane</keyword>
<dbReference type="Gene3D" id="3.30.565.10">
    <property type="entry name" value="Histidine kinase-like ATPase, C-terminal domain"/>
    <property type="match status" value="1"/>
</dbReference>
<dbReference type="Pfam" id="PF12860">
    <property type="entry name" value="PAS_7"/>
    <property type="match status" value="2"/>
</dbReference>
<feature type="domain" description="PAS" evidence="18">
    <location>
        <begin position="265"/>
        <end position="307"/>
    </location>
</feature>
<dbReference type="CDD" id="cd17546">
    <property type="entry name" value="REC_hyHK_CKI1_RcsC-like"/>
    <property type="match status" value="1"/>
</dbReference>
<dbReference type="InterPro" id="IPR035965">
    <property type="entry name" value="PAS-like_dom_sf"/>
</dbReference>
<dbReference type="Gene3D" id="3.30.450.20">
    <property type="entry name" value="PAS domain"/>
    <property type="match status" value="4"/>
</dbReference>
<evidence type="ECO:0000259" key="18">
    <source>
        <dbReference type="PROSITE" id="PS50112"/>
    </source>
</evidence>
<dbReference type="Gene3D" id="3.40.50.2300">
    <property type="match status" value="2"/>
</dbReference>
<keyword evidence="9 15" id="KW-1133">Transmembrane helix</keyword>
<dbReference type="InterPro" id="IPR000014">
    <property type="entry name" value="PAS"/>
</dbReference>
<dbReference type="EMBL" id="JAGINP010000014">
    <property type="protein sequence ID" value="MBP2294216.1"/>
    <property type="molecule type" value="Genomic_DNA"/>
</dbReference>
<keyword evidence="22" id="KW-1185">Reference proteome</keyword>
<dbReference type="PROSITE" id="PS50110">
    <property type="entry name" value="RESPONSE_REGULATORY"/>
    <property type="match status" value="2"/>
</dbReference>
<dbReference type="InterPro" id="IPR011006">
    <property type="entry name" value="CheY-like_superfamily"/>
</dbReference>
<evidence type="ECO:0000256" key="3">
    <source>
        <dbReference type="ARBA" id="ARBA00012438"/>
    </source>
</evidence>
<feature type="domain" description="HPt" evidence="20">
    <location>
        <begin position="1243"/>
        <end position="1337"/>
    </location>
</feature>
<dbReference type="InterPro" id="IPR004358">
    <property type="entry name" value="Sig_transdc_His_kin-like_C"/>
</dbReference>
<organism evidence="21 22">
    <name type="scientific">Azospirillum rugosum</name>
    <dbReference type="NCBI Taxonomy" id="416170"/>
    <lineage>
        <taxon>Bacteria</taxon>
        <taxon>Pseudomonadati</taxon>
        <taxon>Pseudomonadota</taxon>
        <taxon>Alphaproteobacteria</taxon>
        <taxon>Rhodospirillales</taxon>
        <taxon>Azospirillaceae</taxon>
        <taxon>Azospirillum</taxon>
    </lineage>
</organism>
<evidence type="ECO:0000256" key="6">
    <source>
        <dbReference type="ARBA" id="ARBA00022692"/>
    </source>
</evidence>
<dbReference type="PROSITE" id="PS50894">
    <property type="entry name" value="HPT"/>
    <property type="match status" value="1"/>
</dbReference>
<gene>
    <name evidence="21" type="ORF">J2851_004002</name>
</gene>
<keyword evidence="8" id="KW-0067">ATP-binding</keyword>
<dbReference type="EC" id="2.7.13.3" evidence="3"/>
<evidence type="ECO:0000256" key="14">
    <source>
        <dbReference type="SAM" id="MobiDB-lite"/>
    </source>
</evidence>
<evidence type="ECO:0000259" key="19">
    <source>
        <dbReference type="PROSITE" id="PS50113"/>
    </source>
</evidence>
<dbReference type="SMART" id="SM00086">
    <property type="entry name" value="PAC"/>
    <property type="match status" value="2"/>
</dbReference>
<dbReference type="RefSeq" id="WP_209768263.1">
    <property type="nucleotide sequence ID" value="NZ_JAGINP010000014.1"/>
</dbReference>
<feature type="domain" description="Histidine kinase" evidence="16">
    <location>
        <begin position="667"/>
        <end position="884"/>
    </location>
</feature>
<dbReference type="InterPro" id="IPR001789">
    <property type="entry name" value="Sig_transdc_resp-reg_receiver"/>
</dbReference>
<evidence type="ECO:0000259" key="16">
    <source>
        <dbReference type="PROSITE" id="PS50109"/>
    </source>
</evidence>
<name>A0ABS4SNS8_9PROT</name>
<dbReference type="Pfam" id="PF01627">
    <property type="entry name" value="Hpt"/>
    <property type="match status" value="1"/>
</dbReference>
<dbReference type="PANTHER" id="PTHR45339:SF1">
    <property type="entry name" value="HYBRID SIGNAL TRANSDUCTION HISTIDINE KINASE J"/>
    <property type="match status" value="1"/>
</dbReference>
<dbReference type="InterPro" id="IPR005467">
    <property type="entry name" value="His_kinase_dom"/>
</dbReference>
<dbReference type="SMART" id="SM00387">
    <property type="entry name" value="HATPase_c"/>
    <property type="match status" value="1"/>
</dbReference>
<evidence type="ECO:0000259" key="17">
    <source>
        <dbReference type="PROSITE" id="PS50110"/>
    </source>
</evidence>
<feature type="compositionally biased region" description="Basic and acidic residues" evidence="14">
    <location>
        <begin position="1191"/>
        <end position="1205"/>
    </location>
</feature>
<evidence type="ECO:0000256" key="13">
    <source>
        <dbReference type="PROSITE-ProRule" id="PRU00169"/>
    </source>
</evidence>
<dbReference type="CDD" id="cd16922">
    <property type="entry name" value="HATPase_EvgS-ArcB-TorS-like"/>
    <property type="match status" value="1"/>
</dbReference>
<evidence type="ECO:0000256" key="9">
    <source>
        <dbReference type="ARBA" id="ARBA00022989"/>
    </source>
</evidence>
<dbReference type="InterPro" id="IPR003661">
    <property type="entry name" value="HisK_dim/P_dom"/>
</dbReference>
<feature type="modified residue" description="Phosphohistidine" evidence="12">
    <location>
        <position position="1282"/>
    </location>
</feature>
<dbReference type="SUPFAM" id="SSF47384">
    <property type="entry name" value="Homodimeric domain of signal transducing histidine kinase"/>
    <property type="match status" value="1"/>
</dbReference>
<dbReference type="PROSITE" id="PS50112">
    <property type="entry name" value="PAS"/>
    <property type="match status" value="1"/>
</dbReference>
<feature type="region of interest" description="Disordered" evidence="14">
    <location>
        <begin position="1179"/>
        <end position="1206"/>
    </location>
</feature>
<proteinExistence type="predicted"/>
<dbReference type="PANTHER" id="PTHR45339">
    <property type="entry name" value="HYBRID SIGNAL TRANSDUCTION HISTIDINE KINASE J"/>
    <property type="match status" value="1"/>
</dbReference>
<feature type="modified residue" description="4-aspartylphosphate" evidence="13">
    <location>
        <position position="1103"/>
    </location>
</feature>
<dbReference type="InterPro" id="IPR036641">
    <property type="entry name" value="HPT_dom_sf"/>
</dbReference>
<comment type="caution">
    <text evidence="21">The sequence shown here is derived from an EMBL/GenBank/DDBJ whole genome shotgun (WGS) entry which is preliminary data.</text>
</comment>
<dbReference type="PROSITE" id="PS50109">
    <property type="entry name" value="HIS_KIN"/>
    <property type="match status" value="1"/>
</dbReference>
<feature type="domain" description="Response regulatory" evidence="17">
    <location>
        <begin position="1054"/>
        <end position="1172"/>
    </location>
</feature>
<evidence type="ECO:0000256" key="1">
    <source>
        <dbReference type="ARBA" id="ARBA00000085"/>
    </source>
</evidence>
<evidence type="ECO:0000313" key="21">
    <source>
        <dbReference type="EMBL" id="MBP2294216.1"/>
    </source>
</evidence>
<evidence type="ECO:0000256" key="10">
    <source>
        <dbReference type="ARBA" id="ARBA00023012"/>
    </source>
</evidence>
<dbReference type="SMART" id="SM00091">
    <property type="entry name" value="PAS"/>
    <property type="match status" value="4"/>
</dbReference>
<evidence type="ECO:0000256" key="8">
    <source>
        <dbReference type="ARBA" id="ARBA00022840"/>
    </source>
</evidence>
<dbReference type="Gene3D" id="1.10.287.130">
    <property type="match status" value="1"/>
</dbReference>
<dbReference type="Pfam" id="PF00512">
    <property type="entry name" value="HisKA"/>
    <property type="match status" value="1"/>
</dbReference>
<sequence length="1337" mass="144379">MVGDRFGVTFRLGAGLVGVAGLSVFTTVLALQAAGLLPAGALPDGLPVLLAPAGIAATVGLGIGVMRGLARRIDLLRRSLRHLVDEVAVTVPLEDAVAAGDEAGRRQLAGPEGALSRMARVMDAVAHEVRHRERALRTSEARFRGLIEGSIQGILIHRNFKPLFVNDAYARIFGFTTAEEVLDLPDLNILVAPEEQGRAWRSYVTLMQGRVPSGVQRLRNLRRDGRTVWVETIDRVVDWMGEPAVQTTVVDVTDRVKAEDQLLETAALLRAAIEAMPSGILMLDQEERIVLYNRRFCELWNLTPAEIDACPTIESFLVYGLERGDFPDADAATFVAERLERLRAGLPYTYERRTMQGRDLEIRGQQRRDGGWVITVTDITDRTRALEALRDSEARFRDLVEGSVQGIVVMRDFKPLFINHAYAAMAGYDDPTELMAGSLLQRLVPPEEYGNLLEWNRLFSSGALTEEMRRRTRMLRHDGTRIWVDLCTRAIDWMGQRAIQLICVDITPQVEAEAALAAKSAQLQALFETMPTGVCVFDRDARAVLHNRLYRELWDYPEELLEVRPTLLELMSFNAVRGDYAERGMNRDVEAAAERAAATMRRGESVDLETVIRDGIVLGIRGTAMPDGGYVYTYADVTERHRAEAALRQAKEHAEEAARAKSTFLAAMSHEIRTPMNGVLGMLEVLERTPLAPDQRGVLSVIRESASALLTIIDDILDFSKIEAGRLRLESVPTSLRDIAEGVVDLLATRAREKRLDLITSVAADAAEPRLGDPVRLRQIMLNLVGNAIKFTERGHIALSVVCRAEGLLRITVTDTGIGLDEEQQGRLFQPFTQADASTTRRFGGTGLGLSICRRLVEMMGGTIGVDSRLGEGSTFWFEVPLPLAGDLADSAAPPLRAAELAGLRVLVADDCGPLRDAFAAALSGAGAQVAVAADAAGGFDALRGALQAGAPFDVAVVEHDPGRLDGLGLAGALARMPGFGETRIVIATNHDEAGAGGAGVAAVLLKPVRQSTLRAAVARVAGRLTPESDDSLPEEIGTVEPPTVEEAEAAGALILVAEDNPTNQVVIRKQLEQLGFAALLVPDGAQAWRMLRERSFGLLLTDCHMPQLDGYELAQRLRAEERDSGRRLPIIALTASALIGEAERCFAAGMDDYLSKPVNMQTLSRTLTRWLPQALPLRRPSRGSAPKRAVGMDKRADSGKDGGKDTGVCGPVGVAAITGGGTVGAEGLAILDLDHVAATFGSLDGARDLLGFFLETTAPILDEVERGLGLGDAEEGRRAAHAAAGAARTAGAKELAKLCSDIEILAAKGRVDAAREQVGAMRAAFGRVESVILTKL</sequence>
<dbReference type="PRINTS" id="PR00344">
    <property type="entry name" value="BCTRLSENSOR"/>
</dbReference>
<feature type="domain" description="PAC" evidence="19">
    <location>
        <begin position="214"/>
        <end position="264"/>
    </location>
</feature>
<evidence type="ECO:0000256" key="12">
    <source>
        <dbReference type="PROSITE-ProRule" id="PRU00110"/>
    </source>
</evidence>
<dbReference type="Pfam" id="PF02518">
    <property type="entry name" value="HATPase_c"/>
    <property type="match status" value="1"/>
</dbReference>
<keyword evidence="7" id="KW-0547">Nucleotide-binding</keyword>
<dbReference type="SUPFAM" id="SSF47226">
    <property type="entry name" value="Histidine-containing phosphotransfer domain, HPT domain"/>
    <property type="match status" value="1"/>
</dbReference>
<comment type="caution">
    <text evidence="13">Lacks conserved residue(s) required for the propagation of feature annotation.</text>
</comment>
<dbReference type="InterPro" id="IPR000700">
    <property type="entry name" value="PAS-assoc_C"/>
</dbReference>
<dbReference type="InterPro" id="IPR001610">
    <property type="entry name" value="PAC"/>
</dbReference>
<dbReference type="SMART" id="SM00388">
    <property type="entry name" value="HisKA"/>
    <property type="match status" value="1"/>
</dbReference>
<evidence type="ECO:0000256" key="11">
    <source>
        <dbReference type="ARBA" id="ARBA00023136"/>
    </source>
</evidence>
<evidence type="ECO:0000256" key="2">
    <source>
        <dbReference type="ARBA" id="ARBA00004651"/>
    </source>
</evidence>
<feature type="transmembrane region" description="Helical" evidence="15">
    <location>
        <begin position="12"/>
        <end position="37"/>
    </location>
</feature>
<evidence type="ECO:0000256" key="15">
    <source>
        <dbReference type="SAM" id="Phobius"/>
    </source>
</evidence>
<dbReference type="SMART" id="SM00448">
    <property type="entry name" value="REC"/>
    <property type="match status" value="2"/>
</dbReference>
<reference evidence="21 22" key="1">
    <citation type="submission" date="2021-03" db="EMBL/GenBank/DDBJ databases">
        <title>Genomic Encyclopedia of Type Strains, Phase III (KMG-III): the genomes of soil and plant-associated and newly described type strains.</title>
        <authorList>
            <person name="Whitman W."/>
        </authorList>
    </citation>
    <scope>NUCLEOTIDE SEQUENCE [LARGE SCALE GENOMIC DNA]</scope>
    <source>
        <strain evidence="21 22">IMMIB AFH-6</strain>
    </source>
</reference>
<keyword evidence="5 13" id="KW-0597">Phosphoprotein</keyword>
<evidence type="ECO:0000256" key="5">
    <source>
        <dbReference type="ARBA" id="ARBA00022553"/>
    </source>
</evidence>
<dbReference type="Pfam" id="PF08447">
    <property type="entry name" value="PAS_3"/>
    <property type="match status" value="1"/>
</dbReference>
<protein>
    <recommendedName>
        <fullName evidence="3">histidine kinase</fullName>
        <ecNumber evidence="3">2.7.13.3</ecNumber>
    </recommendedName>
</protein>
<comment type="catalytic activity">
    <reaction evidence="1">
        <text>ATP + protein L-histidine = ADP + protein N-phospho-L-histidine.</text>
        <dbReference type="EC" id="2.7.13.3"/>
    </reaction>
</comment>
<evidence type="ECO:0000256" key="4">
    <source>
        <dbReference type="ARBA" id="ARBA00022475"/>
    </source>
</evidence>
<dbReference type="InterPro" id="IPR036890">
    <property type="entry name" value="HATPase_C_sf"/>
</dbReference>
<dbReference type="SUPFAM" id="SSF55874">
    <property type="entry name" value="ATPase domain of HSP90 chaperone/DNA topoisomerase II/histidine kinase"/>
    <property type="match status" value="1"/>
</dbReference>
<dbReference type="CDD" id="cd00130">
    <property type="entry name" value="PAS"/>
    <property type="match status" value="3"/>
</dbReference>
<dbReference type="Proteomes" id="UP000781958">
    <property type="component" value="Unassembled WGS sequence"/>
</dbReference>
<dbReference type="SUPFAM" id="SSF52172">
    <property type="entry name" value="CheY-like"/>
    <property type="match status" value="2"/>
</dbReference>
<evidence type="ECO:0000313" key="22">
    <source>
        <dbReference type="Proteomes" id="UP000781958"/>
    </source>
</evidence>
<keyword evidence="10" id="KW-0902">Two-component regulatory system</keyword>